<gene>
    <name evidence="3" type="ORF">FLK61_24665</name>
</gene>
<dbReference type="SUPFAM" id="SSF56281">
    <property type="entry name" value="Metallo-hydrolase/oxidoreductase"/>
    <property type="match status" value="1"/>
</dbReference>
<dbReference type="RefSeq" id="WP_176008016.1">
    <property type="nucleotide sequence ID" value="NZ_CP041372.2"/>
</dbReference>
<dbReference type="SMART" id="SM00849">
    <property type="entry name" value="Lactamase_B"/>
    <property type="match status" value="1"/>
</dbReference>
<evidence type="ECO:0000259" key="2">
    <source>
        <dbReference type="SMART" id="SM00849"/>
    </source>
</evidence>
<evidence type="ECO:0000313" key="3">
    <source>
        <dbReference type="EMBL" id="QKS69972.1"/>
    </source>
</evidence>
<proteinExistence type="predicted"/>
<organism evidence="3 4">
    <name type="scientific">Paenalkalicoccus suaedae</name>
    <dbReference type="NCBI Taxonomy" id="2592382"/>
    <lineage>
        <taxon>Bacteria</taxon>
        <taxon>Bacillati</taxon>
        <taxon>Bacillota</taxon>
        <taxon>Bacilli</taxon>
        <taxon>Bacillales</taxon>
        <taxon>Bacillaceae</taxon>
        <taxon>Paenalkalicoccus</taxon>
    </lineage>
</organism>
<dbReference type="InterPro" id="IPR050114">
    <property type="entry name" value="UPF0173_UPF0282_UlaG_hydrolase"/>
</dbReference>
<dbReference type="Proteomes" id="UP000318138">
    <property type="component" value="Chromosome"/>
</dbReference>
<evidence type="ECO:0000313" key="4">
    <source>
        <dbReference type="Proteomes" id="UP000318138"/>
    </source>
</evidence>
<feature type="domain" description="Metallo-beta-lactamase" evidence="2">
    <location>
        <begin position="6"/>
        <end position="203"/>
    </location>
</feature>
<protein>
    <submittedName>
        <fullName evidence="3">MBL fold metallo-hydrolase</fullName>
    </submittedName>
</protein>
<dbReference type="GO" id="GO:0016787">
    <property type="term" value="F:hydrolase activity"/>
    <property type="evidence" value="ECO:0007669"/>
    <property type="project" value="UniProtKB-KW"/>
</dbReference>
<evidence type="ECO:0000256" key="1">
    <source>
        <dbReference type="ARBA" id="ARBA00022801"/>
    </source>
</evidence>
<dbReference type="AlphaFoldDB" id="A0A859FB13"/>
<sequence length="249" mass="27651">MDIQLIRNATLVVKYGGKTFLVDPFFSDKGAFPAFQHTANQLPNPLVNLPVPVSELLHVDAVLVTHLHPDHFDDVAIRELPKDMPIFAQSEQDAEQIRSNGFTDVIAIESDAHIGSVKITRTNGEHGTGDIKARMGNVSGFVFEHEEEETLYIAGDTIWCEAVRETLATFHPHTVIVNSGAAQFLDGDPITMTEDDVLAVYEHGQPERLVAVHMDALNHCSLSRDDLREFIHERGIGRSIFIPEDGEHI</sequence>
<dbReference type="Gene3D" id="3.60.15.10">
    <property type="entry name" value="Ribonuclease Z/Hydroxyacylglutathione hydrolase-like"/>
    <property type="match status" value="1"/>
</dbReference>
<dbReference type="PANTHER" id="PTHR43546:SF9">
    <property type="entry name" value="L-ASCORBATE-6-PHOSPHATE LACTONASE ULAG-RELATED"/>
    <property type="match status" value="1"/>
</dbReference>
<reference evidence="4" key="1">
    <citation type="submission" date="2019-07" db="EMBL/GenBank/DDBJ databases">
        <title>Bacillus alkalisoli sp. nov. isolated from saline soil.</title>
        <authorList>
            <person name="Sun J.-Q."/>
            <person name="Xu L."/>
        </authorList>
    </citation>
    <scope>NUCLEOTIDE SEQUENCE [LARGE SCALE GENOMIC DNA]</scope>
    <source>
        <strain evidence="4">M4U3P1</strain>
    </source>
</reference>
<keyword evidence="1 3" id="KW-0378">Hydrolase</keyword>
<keyword evidence="4" id="KW-1185">Reference proteome</keyword>
<dbReference type="InterPro" id="IPR001279">
    <property type="entry name" value="Metallo-B-lactamas"/>
</dbReference>
<dbReference type="PANTHER" id="PTHR43546">
    <property type="entry name" value="UPF0173 METAL-DEPENDENT HYDROLASE MJ1163-RELATED"/>
    <property type="match status" value="1"/>
</dbReference>
<dbReference type="Pfam" id="PF12706">
    <property type="entry name" value="Lactamase_B_2"/>
    <property type="match status" value="1"/>
</dbReference>
<dbReference type="InterPro" id="IPR036866">
    <property type="entry name" value="RibonucZ/Hydroxyglut_hydro"/>
</dbReference>
<dbReference type="EMBL" id="CP041372">
    <property type="protein sequence ID" value="QKS69972.1"/>
    <property type="molecule type" value="Genomic_DNA"/>
</dbReference>
<name>A0A859FB13_9BACI</name>
<dbReference type="KEGG" id="psua:FLK61_24665"/>
<accession>A0A859FB13</accession>